<dbReference type="InterPro" id="IPR029063">
    <property type="entry name" value="SAM-dependent_MTases_sf"/>
</dbReference>
<dbReference type="PROSITE" id="PS50020">
    <property type="entry name" value="WW_DOMAIN_2"/>
    <property type="match status" value="1"/>
</dbReference>
<proteinExistence type="predicted"/>
<protein>
    <recommendedName>
        <fullName evidence="2">WW domain-containing protein</fullName>
    </recommendedName>
</protein>
<comment type="caution">
    <text evidence="3">The sequence shown here is derived from an EMBL/GenBank/DDBJ whole genome shotgun (WGS) entry which is preliminary data.</text>
</comment>
<evidence type="ECO:0000313" key="4">
    <source>
        <dbReference type="Proteomes" id="UP001642484"/>
    </source>
</evidence>
<feature type="domain" description="WW" evidence="2">
    <location>
        <begin position="370"/>
        <end position="399"/>
    </location>
</feature>
<sequence>MNDMIASTFGRQNFLYCNESAREVHESLERGISQQNIVTLDISRFMGATALDVGCGFGRWTAMLQHIGAKVTSVDASPHAVISTRRFNPDTHQMTLFELPTLENFEAGFDTVICWGVLHHTHDPYKGFKIVASALREGGFLFIQVYNDRAKAGFHYTLSKGPKVQSVLVDFVKKQWLRTLKRDIDALRFDYPQWGLTLQARFVHREVIWDAVFKSPNSSLSSNGTNVLAQERINRILEIVKGEKLAKSGPKPKSKGQQEKGRKTGRGKQDESMDLEHAPSAANAKVWMRKSDAKVPATSSLNAHAPEFTPQRLPGDSAFPDGHGGHDHWTWKQERSAWDMSVHSQFPEVVPGVREGEFLGLQCIAEMGEWMVLRETKANARPFFWNISTEAKSWEAPVILQELGVAEVLQKWSEDLDAFGIEPSPALRNPRLRRKDRRLRDDAVLSVPPGFA</sequence>
<evidence type="ECO:0000256" key="1">
    <source>
        <dbReference type="SAM" id="MobiDB-lite"/>
    </source>
</evidence>
<keyword evidence="4" id="KW-1185">Reference proteome</keyword>
<dbReference type="PANTHER" id="PTHR43861">
    <property type="entry name" value="TRANS-ACONITATE 2-METHYLTRANSFERASE-RELATED"/>
    <property type="match status" value="1"/>
</dbReference>
<name>A0ABP0HAM4_9DINO</name>
<evidence type="ECO:0000259" key="2">
    <source>
        <dbReference type="PROSITE" id="PS50020"/>
    </source>
</evidence>
<dbReference type="SUPFAM" id="SSF53335">
    <property type="entry name" value="S-adenosyl-L-methionine-dependent methyltransferases"/>
    <property type="match status" value="1"/>
</dbReference>
<dbReference type="InterPro" id="IPR001202">
    <property type="entry name" value="WW_dom"/>
</dbReference>
<organism evidence="3 4">
    <name type="scientific">Durusdinium trenchii</name>
    <dbReference type="NCBI Taxonomy" id="1381693"/>
    <lineage>
        <taxon>Eukaryota</taxon>
        <taxon>Sar</taxon>
        <taxon>Alveolata</taxon>
        <taxon>Dinophyceae</taxon>
        <taxon>Suessiales</taxon>
        <taxon>Symbiodiniaceae</taxon>
        <taxon>Durusdinium</taxon>
    </lineage>
</organism>
<accession>A0ABP0HAM4</accession>
<dbReference type="Gene3D" id="3.40.50.150">
    <property type="entry name" value="Vaccinia Virus protein VP39"/>
    <property type="match status" value="1"/>
</dbReference>
<dbReference type="Proteomes" id="UP001642484">
    <property type="component" value="Unassembled WGS sequence"/>
</dbReference>
<feature type="compositionally biased region" description="Basic and acidic residues" evidence="1">
    <location>
        <begin position="256"/>
        <end position="277"/>
    </location>
</feature>
<reference evidence="3 4" key="1">
    <citation type="submission" date="2024-02" db="EMBL/GenBank/DDBJ databases">
        <authorList>
            <person name="Chen Y."/>
            <person name="Shah S."/>
            <person name="Dougan E. K."/>
            <person name="Thang M."/>
            <person name="Chan C."/>
        </authorList>
    </citation>
    <scope>NUCLEOTIDE SEQUENCE [LARGE SCALE GENOMIC DNA]</scope>
</reference>
<dbReference type="CDD" id="cd02440">
    <property type="entry name" value="AdoMet_MTases"/>
    <property type="match status" value="1"/>
</dbReference>
<dbReference type="EMBL" id="CAXAMN010000248">
    <property type="protein sequence ID" value="CAK8987252.1"/>
    <property type="molecule type" value="Genomic_DNA"/>
</dbReference>
<evidence type="ECO:0000313" key="3">
    <source>
        <dbReference type="EMBL" id="CAK8987252.1"/>
    </source>
</evidence>
<dbReference type="Pfam" id="PF13489">
    <property type="entry name" value="Methyltransf_23"/>
    <property type="match status" value="1"/>
</dbReference>
<feature type="region of interest" description="Disordered" evidence="1">
    <location>
        <begin position="244"/>
        <end position="283"/>
    </location>
</feature>
<gene>
    <name evidence="3" type="ORF">CCMP2556_LOCUS807</name>
</gene>